<keyword evidence="3" id="KW-0560">Oxidoreductase</keyword>
<dbReference type="InterPro" id="IPR002579">
    <property type="entry name" value="Met_Sox_Rdtase_MsrB_dom"/>
</dbReference>
<name>A0AAN8FB07_TRICO</name>
<dbReference type="InterPro" id="IPR011057">
    <property type="entry name" value="Mss4-like_sf"/>
</dbReference>
<protein>
    <recommendedName>
        <fullName evidence="2">peptide-methionine (R)-S-oxide reductase</fullName>
        <ecNumber evidence="2">1.8.4.12</ecNumber>
    </recommendedName>
</protein>
<keyword evidence="7" id="KW-1185">Reference proteome</keyword>
<comment type="caution">
    <text evidence="6">The sequence shown here is derived from an EMBL/GenBank/DDBJ whole genome shotgun (WGS) entry which is preliminary data.</text>
</comment>
<evidence type="ECO:0000313" key="6">
    <source>
        <dbReference type="EMBL" id="KAK5976356.1"/>
    </source>
</evidence>
<gene>
    <name evidence="6" type="ORF">GCK32_004175</name>
</gene>
<feature type="non-terminal residue" evidence="6">
    <location>
        <position position="112"/>
    </location>
</feature>
<evidence type="ECO:0000256" key="1">
    <source>
        <dbReference type="ARBA" id="ARBA00007174"/>
    </source>
</evidence>
<proteinExistence type="inferred from homology"/>
<feature type="domain" description="MsrB" evidence="5">
    <location>
        <begin position="53"/>
        <end position="112"/>
    </location>
</feature>
<organism evidence="6 7">
    <name type="scientific">Trichostrongylus colubriformis</name>
    <name type="common">Black scour worm</name>
    <dbReference type="NCBI Taxonomy" id="6319"/>
    <lineage>
        <taxon>Eukaryota</taxon>
        <taxon>Metazoa</taxon>
        <taxon>Ecdysozoa</taxon>
        <taxon>Nematoda</taxon>
        <taxon>Chromadorea</taxon>
        <taxon>Rhabditida</taxon>
        <taxon>Rhabditina</taxon>
        <taxon>Rhabditomorpha</taxon>
        <taxon>Strongyloidea</taxon>
        <taxon>Trichostrongylidae</taxon>
        <taxon>Trichostrongylus</taxon>
    </lineage>
</organism>
<evidence type="ECO:0000256" key="4">
    <source>
        <dbReference type="ARBA" id="ARBA00048488"/>
    </source>
</evidence>
<dbReference type="GO" id="GO:0033743">
    <property type="term" value="F:peptide-methionine (R)-S-oxide reductase activity"/>
    <property type="evidence" value="ECO:0007669"/>
    <property type="project" value="UniProtKB-EC"/>
</dbReference>
<evidence type="ECO:0000313" key="7">
    <source>
        <dbReference type="Proteomes" id="UP001331761"/>
    </source>
</evidence>
<reference evidence="6 7" key="1">
    <citation type="submission" date="2019-10" db="EMBL/GenBank/DDBJ databases">
        <title>Assembly and Annotation for the nematode Trichostrongylus colubriformis.</title>
        <authorList>
            <person name="Martin J."/>
        </authorList>
    </citation>
    <scope>NUCLEOTIDE SEQUENCE [LARGE SCALE GENOMIC DNA]</scope>
    <source>
        <strain evidence="6">G859</strain>
        <tissue evidence="6">Whole worm</tissue>
    </source>
</reference>
<dbReference type="EMBL" id="WIXE01011957">
    <property type="protein sequence ID" value="KAK5976356.1"/>
    <property type="molecule type" value="Genomic_DNA"/>
</dbReference>
<comment type="catalytic activity">
    <reaction evidence="4">
        <text>L-methionyl-[protein] + [thioredoxin]-disulfide + H2O = L-methionyl-(R)-S-oxide-[protein] + [thioredoxin]-dithiol</text>
        <dbReference type="Rhea" id="RHEA:24164"/>
        <dbReference type="Rhea" id="RHEA-COMP:10698"/>
        <dbReference type="Rhea" id="RHEA-COMP:10700"/>
        <dbReference type="Rhea" id="RHEA-COMP:12313"/>
        <dbReference type="Rhea" id="RHEA-COMP:12314"/>
        <dbReference type="ChEBI" id="CHEBI:15377"/>
        <dbReference type="ChEBI" id="CHEBI:16044"/>
        <dbReference type="ChEBI" id="CHEBI:29950"/>
        <dbReference type="ChEBI" id="CHEBI:45764"/>
        <dbReference type="ChEBI" id="CHEBI:50058"/>
        <dbReference type="EC" id="1.8.4.12"/>
    </reaction>
</comment>
<dbReference type="GO" id="GO:0006979">
    <property type="term" value="P:response to oxidative stress"/>
    <property type="evidence" value="ECO:0007669"/>
    <property type="project" value="InterPro"/>
</dbReference>
<dbReference type="GO" id="GO:0030091">
    <property type="term" value="P:protein repair"/>
    <property type="evidence" value="ECO:0007669"/>
    <property type="project" value="InterPro"/>
</dbReference>
<evidence type="ECO:0000256" key="3">
    <source>
        <dbReference type="ARBA" id="ARBA00023002"/>
    </source>
</evidence>
<dbReference type="Pfam" id="PF01641">
    <property type="entry name" value="SelR"/>
    <property type="match status" value="1"/>
</dbReference>
<dbReference type="AlphaFoldDB" id="A0AAN8FB07"/>
<dbReference type="PANTHER" id="PTHR10173:SF52">
    <property type="entry name" value="METHIONINE-R-SULFOXIDE REDUCTASE B1"/>
    <property type="match status" value="1"/>
</dbReference>
<dbReference type="PROSITE" id="PS51790">
    <property type="entry name" value="MSRB"/>
    <property type="match status" value="1"/>
</dbReference>
<dbReference type="Proteomes" id="UP001331761">
    <property type="component" value="Unassembled WGS sequence"/>
</dbReference>
<evidence type="ECO:0000256" key="2">
    <source>
        <dbReference type="ARBA" id="ARBA00012499"/>
    </source>
</evidence>
<dbReference type="Gene3D" id="2.170.150.20">
    <property type="entry name" value="Peptide methionine sulfoxide reductase"/>
    <property type="match status" value="1"/>
</dbReference>
<dbReference type="PANTHER" id="PTHR10173">
    <property type="entry name" value="METHIONINE SULFOXIDE REDUCTASE"/>
    <property type="match status" value="1"/>
</dbReference>
<sequence length="112" mass="12399">MLFGCARRLILPRKTSLATIGNLLRNMSGTKFGPDDIGIKKLGDVKDPKEVPQSEWKKALPAEAFEVARNSGTEPPFSGAFDKFFEKGRYVCLCCGAELFNSDSKYWSGCGW</sequence>
<dbReference type="InterPro" id="IPR028427">
    <property type="entry name" value="Met_Sox_Rdtase_MsrB"/>
</dbReference>
<comment type="similarity">
    <text evidence="1">Belongs to the MsrB Met sulfoxide reductase family.</text>
</comment>
<dbReference type="SUPFAM" id="SSF51316">
    <property type="entry name" value="Mss4-like"/>
    <property type="match status" value="1"/>
</dbReference>
<dbReference type="GO" id="GO:0005737">
    <property type="term" value="C:cytoplasm"/>
    <property type="evidence" value="ECO:0007669"/>
    <property type="project" value="TreeGrafter"/>
</dbReference>
<dbReference type="EC" id="1.8.4.12" evidence="2"/>
<evidence type="ECO:0000259" key="5">
    <source>
        <dbReference type="PROSITE" id="PS51790"/>
    </source>
</evidence>
<accession>A0AAN8FB07</accession>